<feature type="region of interest" description="Disordered" evidence="2">
    <location>
        <begin position="69"/>
        <end position="94"/>
    </location>
</feature>
<sequence>MARKPKRTRRDIEEALLRNVRVNMTPAEPEDAADKRKRQKRRSAAKRGLEKELAALTLADANYSIPATVTTIVDDERPTEGQESKQEEDDPVEHQRRYAAAYAEGQRIAELETAPVVALAPSSVDRAAASRARNAERQRIRRANMSASQKERTKAKNRERARASRGRRTEQQRIAAREVERLRQQDRRAQQTPVERENEREHSRIRKQVRRAAQTPVERLLQIQAGRARKAARLAAQSEEERESVRQLNREREVIRREEQTEGERSASQALDRERHAVVRASQTEEERSASLAADRERYATRRAALNEEEVEARREHERIRRKSVKRCHGHVNQENFRASMVTGENVVNWRHRLPPTVVCPWCQAWKWPDESDFICCMKGRVRLHPLQPAPGRLLELYGESEFRRHIRAYNQAFAFTSIGASSSDNTFRAVDQDQDVAGQHGVYSYRIQGAMGHYL</sequence>
<evidence type="ECO:0008006" key="5">
    <source>
        <dbReference type="Google" id="ProtNLM"/>
    </source>
</evidence>
<feature type="region of interest" description="Disordered" evidence="2">
    <location>
        <begin position="1"/>
        <end position="48"/>
    </location>
</feature>
<feature type="compositionally biased region" description="Basic residues" evidence="2">
    <location>
        <begin position="35"/>
        <end position="45"/>
    </location>
</feature>
<gene>
    <name evidence="3" type="ORF">PR003_g30422</name>
</gene>
<proteinExistence type="predicted"/>
<dbReference type="Proteomes" id="UP000434957">
    <property type="component" value="Unassembled WGS sequence"/>
</dbReference>
<accession>A0A6A4BAC9</accession>
<feature type="compositionally biased region" description="Basic and acidic residues" evidence="2">
    <location>
        <begin position="149"/>
        <end position="202"/>
    </location>
</feature>
<feature type="compositionally biased region" description="Basic and acidic residues" evidence="2">
    <location>
        <begin position="74"/>
        <end position="85"/>
    </location>
</feature>
<keyword evidence="1" id="KW-0175">Coiled coil</keyword>
<feature type="region of interest" description="Disordered" evidence="2">
    <location>
        <begin position="123"/>
        <end position="213"/>
    </location>
</feature>
<feature type="coiled-coil region" evidence="1">
    <location>
        <begin position="296"/>
        <end position="323"/>
    </location>
</feature>
<comment type="caution">
    <text evidence="3">The sequence shown here is derived from an EMBL/GenBank/DDBJ whole genome shotgun (WGS) entry which is preliminary data.</text>
</comment>
<feature type="region of interest" description="Disordered" evidence="2">
    <location>
        <begin position="256"/>
        <end position="295"/>
    </location>
</feature>
<reference evidence="3 4" key="1">
    <citation type="submission" date="2018-08" db="EMBL/GenBank/DDBJ databases">
        <title>Genomic investigation of the strawberry pathogen Phytophthora fragariae indicates pathogenicity is determined by transcriptional variation in three key races.</title>
        <authorList>
            <person name="Adams T.M."/>
            <person name="Armitage A.D."/>
            <person name="Sobczyk M.K."/>
            <person name="Bates H.J."/>
            <person name="Dunwell J.M."/>
            <person name="Nellist C.F."/>
            <person name="Harrison R.J."/>
        </authorList>
    </citation>
    <scope>NUCLEOTIDE SEQUENCE [LARGE SCALE GENOMIC DNA]</scope>
    <source>
        <strain evidence="3 4">SCRP333</strain>
    </source>
</reference>
<name>A0A6A4BAC9_9STRA</name>
<keyword evidence="4" id="KW-1185">Reference proteome</keyword>
<evidence type="ECO:0000256" key="2">
    <source>
        <dbReference type="SAM" id="MobiDB-lite"/>
    </source>
</evidence>
<evidence type="ECO:0000313" key="4">
    <source>
        <dbReference type="Proteomes" id="UP000434957"/>
    </source>
</evidence>
<evidence type="ECO:0000256" key="1">
    <source>
        <dbReference type="SAM" id="Coils"/>
    </source>
</evidence>
<dbReference type="EMBL" id="QXFT01005651">
    <property type="protein sequence ID" value="KAE9271741.1"/>
    <property type="molecule type" value="Genomic_DNA"/>
</dbReference>
<protein>
    <recommendedName>
        <fullName evidence="5">Helitron helicase-like domain-containing protein</fullName>
    </recommendedName>
</protein>
<dbReference type="AlphaFoldDB" id="A0A6A4BAC9"/>
<organism evidence="3 4">
    <name type="scientific">Phytophthora rubi</name>
    <dbReference type="NCBI Taxonomy" id="129364"/>
    <lineage>
        <taxon>Eukaryota</taxon>
        <taxon>Sar</taxon>
        <taxon>Stramenopiles</taxon>
        <taxon>Oomycota</taxon>
        <taxon>Peronosporomycetes</taxon>
        <taxon>Peronosporales</taxon>
        <taxon>Peronosporaceae</taxon>
        <taxon>Phytophthora</taxon>
    </lineage>
</organism>
<evidence type="ECO:0000313" key="3">
    <source>
        <dbReference type="EMBL" id="KAE9271741.1"/>
    </source>
</evidence>